<evidence type="ECO:0000256" key="7">
    <source>
        <dbReference type="ARBA" id="ARBA00022676"/>
    </source>
</evidence>
<dbReference type="GO" id="GO:0046100">
    <property type="term" value="P:hypoxanthine metabolic process"/>
    <property type="evidence" value="ECO:0007669"/>
    <property type="project" value="TreeGrafter"/>
</dbReference>
<evidence type="ECO:0000256" key="15">
    <source>
        <dbReference type="RuleBase" id="RU364099"/>
    </source>
</evidence>
<dbReference type="SUPFAM" id="SSF53271">
    <property type="entry name" value="PRTase-like"/>
    <property type="match status" value="1"/>
</dbReference>
<dbReference type="GO" id="GO:0000287">
    <property type="term" value="F:magnesium ion binding"/>
    <property type="evidence" value="ECO:0007669"/>
    <property type="project" value="TreeGrafter"/>
</dbReference>
<dbReference type="AlphaFoldDB" id="A0AAE3TG80"/>
<dbReference type="FunFam" id="3.40.50.2020:FF:000006">
    <property type="entry name" value="Hypoxanthine phosphoribosyltransferase"/>
    <property type="match status" value="1"/>
</dbReference>
<proteinExistence type="inferred from homology"/>
<dbReference type="PANTHER" id="PTHR43340:SF1">
    <property type="entry name" value="HYPOXANTHINE PHOSPHORIBOSYLTRANSFERASE"/>
    <property type="match status" value="1"/>
</dbReference>
<dbReference type="GO" id="GO:0032264">
    <property type="term" value="P:IMP salvage"/>
    <property type="evidence" value="ECO:0007669"/>
    <property type="project" value="TreeGrafter"/>
</dbReference>
<evidence type="ECO:0000256" key="1">
    <source>
        <dbReference type="ARBA" id="ARBA00001946"/>
    </source>
</evidence>
<keyword evidence="12 15" id="KW-0460">Magnesium</keyword>
<dbReference type="InterPro" id="IPR000836">
    <property type="entry name" value="PRTase_dom"/>
</dbReference>
<comment type="similarity">
    <text evidence="4 15">Belongs to the purine/pyrimidine phosphoribosyltransferase family.</text>
</comment>
<evidence type="ECO:0000256" key="9">
    <source>
        <dbReference type="ARBA" id="ARBA00022723"/>
    </source>
</evidence>
<dbReference type="PANTHER" id="PTHR43340">
    <property type="entry name" value="HYPOXANTHINE-GUANINE PHOSPHORIBOSYLTRANSFERASE"/>
    <property type="match status" value="1"/>
</dbReference>
<evidence type="ECO:0000256" key="14">
    <source>
        <dbReference type="ARBA" id="ARBA00049402"/>
    </source>
</evidence>
<evidence type="ECO:0000259" key="16">
    <source>
        <dbReference type="Pfam" id="PF00156"/>
    </source>
</evidence>
<name>A0AAE3TG80_9BACT</name>
<feature type="domain" description="Phosphoribosyltransferase" evidence="16">
    <location>
        <begin position="16"/>
        <end position="163"/>
    </location>
</feature>
<dbReference type="InterPro" id="IPR005904">
    <property type="entry name" value="Hxn_phspho_trans"/>
</dbReference>
<comment type="catalytic activity">
    <reaction evidence="13">
        <text>GMP + diphosphate = guanine + 5-phospho-alpha-D-ribose 1-diphosphate</text>
        <dbReference type="Rhea" id="RHEA:25424"/>
        <dbReference type="ChEBI" id="CHEBI:16235"/>
        <dbReference type="ChEBI" id="CHEBI:33019"/>
        <dbReference type="ChEBI" id="CHEBI:58017"/>
        <dbReference type="ChEBI" id="CHEBI:58115"/>
        <dbReference type="EC" id="2.4.2.8"/>
    </reaction>
    <physiologicalReaction direction="right-to-left" evidence="13">
        <dbReference type="Rhea" id="RHEA:25426"/>
    </physiologicalReaction>
</comment>
<evidence type="ECO:0000256" key="4">
    <source>
        <dbReference type="ARBA" id="ARBA00008391"/>
    </source>
</evidence>
<dbReference type="NCBIfam" id="TIGR01203">
    <property type="entry name" value="HGPRTase"/>
    <property type="match status" value="1"/>
</dbReference>
<accession>A0AAE3TG80</accession>
<evidence type="ECO:0000256" key="2">
    <source>
        <dbReference type="ARBA" id="ARBA00004496"/>
    </source>
</evidence>
<comment type="caution">
    <text evidence="17">The sequence shown here is derived from an EMBL/GenBank/DDBJ whole genome shotgun (WGS) entry which is preliminary data.</text>
</comment>
<evidence type="ECO:0000313" key="17">
    <source>
        <dbReference type="EMBL" id="MDF2954313.1"/>
    </source>
</evidence>
<keyword evidence="10 15" id="KW-0660">Purine salvage</keyword>
<keyword evidence="6 15" id="KW-0963">Cytoplasm</keyword>
<evidence type="ECO:0000256" key="10">
    <source>
        <dbReference type="ARBA" id="ARBA00022726"/>
    </source>
</evidence>
<evidence type="ECO:0000256" key="12">
    <source>
        <dbReference type="ARBA" id="ARBA00022842"/>
    </source>
</evidence>
<protein>
    <recommendedName>
        <fullName evidence="5 15">Hypoxanthine phosphoribosyltransferase</fullName>
        <ecNumber evidence="5 15">2.4.2.8</ecNumber>
    </recommendedName>
</protein>
<dbReference type="GO" id="GO:0052657">
    <property type="term" value="F:guanine phosphoribosyltransferase activity"/>
    <property type="evidence" value="ECO:0007669"/>
    <property type="project" value="UniProtKB-ARBA"/>
</dbReference>
<evidence type="ECO:0000256" key="8">
    <source>
        <dbReference type="ARBA" id="ARBA00022679"/>
    </source>
</evidence>
<comment type="catalytic activity">
    <reaction evidence="14">
        <text>IMP + diphosphate = hypoxanthine + 5-phospho-alpha-D-ribose 1-diphosphate</text>
        <dbReference type="Rhea" id="RHEA:17973"/>
        <dbReference type="ChEBI" id="CHEBI:17368"/>
        <dbReference type="ChEBI" id="CHEBI:33019"/>
        <dbReference type="ChEBI" id="CHEBI:58017"/>
        <dbReference type="ChEBI" id="CHEBI:58053"/>
        <dbReference type="EC" id="2.4.2.8"/>
    </reaction>
    <physiologicalReaction direction="right-to-left" evidence="14">
        <dbReference type="Rhea" id="RHEA:17975"/>
    </physiologicalReaction>
</comment>
<dbReference type="InterPro" id="IPR029057">
    <property type="entry name" value="PRTase-like"/>
</dbReference>
<evidence type="ECO:0000256" key="11">
    <source>
        <dbReference type="ARBA" id="ARBA00022741"/>
    </source>
</evidence>
<comment type="pathway">
    <text evidence="3 15">Purine metabolism; IMP biosynthesis via salvage pathway; IMP from hypoxanthine: step 1/1.</text>
</comment>
<dbReference type="GO" id="GO:0006178">
    <property type="term" value="P:guanine salvage"/>
    <property type="evidence" value="ECO:0007669"/>
    <property type="project" value="TreeGrafter"/>
</dbReference>
<keyword evidence="11 15" id="KW-0547">Nucleotide-binding</keyword>
<evidence type="ECO:0000313" key="18">
    <source>
        <dbReference type="Proteomes" id="UP001144110"/>
    </source>
</evidence>
<dbReference type="Proteomes" id="UP001144110">
    <property type="component" value="Unassembled WGS sequence"/>
</dbReference>
<comment type="subcellular location">
    <subcellularLocation>
        <location evidence="2 15">Cytoplasm</location>
    </subcellularLocation>
</comment>
<dbReference type="GO" id="GO:0032263">
    <property type="term" value="P:GMP salvage"/>
    <property type="evidence" value="ECO:0007669"/>
    <property type="project" value="TreeGrafter"/>
</dbReference>
<dbReference type="GO" id="GO:0006166">
    <property type="term" value="P:purine ribonucleoside salvage"/>
    <property type="evidence" value="ECO:0007669"/>
    <property type="project" value="UniProtKB-KW"/>
</dbReference>
<comment type="cofactor">
    <cofactor evidence="1 15">
        <name>Mg(2+)</name>
        <dbReference type="ChEBI" id="CHEBI:18420"/>
    </cofactor>
</comment>
<dbReference type="EC" id="2.4.2.8" evidence="5 15"/>
<dbReference type="EMBL" id="JAPHEG010000009">
    <property type="protein sequence ID" value="MDF2954313.1"/>
    <property type="molecule type" value="Genomic_DNA"/>
</dbReference>
<dbReference type="Gene3D" id="3.40.50.2020">
    <property type="match status" value="1"/>
</dbReference>
<dbReference type="CDD" id="cd06223">
    <property type="entry name" value="PRTases_typeI"/>
    <property type="match status" value="1"/>
</dbReference>
<dbReference type="GO" id="GO:0004422">
    <property type="term" value="F:hypoxanthine phosphoribosyltransferase activity"/>
    <property type="evidence" value="ECO:0007669"/>
    <property type="project" value="InterPro"/>
</dbReference>
<evidence type="ECO:0000256" key="6">
    <source>
        <dbReference type="ARBA" id="ARBA00022490"/>
    </source>
</evidence>
<evidence type="ECO:0000256" key="13">
    <source>
        <dbReference type="ARBA" id="ARBA00048811"/>
    </source>
</evidence>
<dbReference type="InterPro" id="IPR050408">
    <property type="entry name" value="HGPRT"/>
</dbReference>
<gene>
    <name evidence="17" type="ORF">OD816_001558</name>
</gene>
<evidence type="ECO:0000256" key="3">
    <source>
        <dbReference type="ARBA" id="ARBA00004669"/>
    </source>
</evidence>
<organism evidence="17 18">
    <name type="scientific">Candidatus Thermodesulfobacterium syntrophicum</name>
    <dbReference type="NCBI Taxonomy" id="3060442"/>
    <lineage>
        <taxon>Bacteria</taxon>
        <taxon>Pseudomonadati</taxon>
        <taxon>Thermodesulfobacteriota</taxon>
        <taxon>Thermodesulfobacteria</taxon>
        <taxon>Thermodesulfobacteriales</taxon>
        <taxon>Thermodesulfobacteriaceae</taxon>
        <taxon>Thermodesulfobacterium</taxon>
    </lineage>
</organism>
<dbReference type="GO" id="GO:0005829">
    <property type="term" value="C:cytosol"/>
    <property type="evidence" value="ECO:0007669"/>
    <property type="project" value="TreeGrafter"/>
</dbReference>
<keyword evidence="7 15" id="KW-0328">Glycosyltransferase</keyword>
<reference evidence="17" key="1">
    <citation type="submission" date="2022-11" db="EMBL/GenBank/DDBJ databases">
        <title>Candidatus Alkanophaga archaea from heated hydrothermal vent sediment oxidize petroleum alkanes.</title>
        <authorList>
            <person name="Zehnle H."/>
            <person name="Laso-Perez R."/>
            <person name="Lipp J."/>
            <person name="Teske A."/>
            <person name="Wegener G."/>
        </authorList>
    </citation>
    <scope>NUCLEOTIDE SEQUENCE</scope>
    <source>
        <strain evidence="17">MCA70</strain>
    </source>
</reference>
<keyword evidence="8 15" id="KW-0808">Transferase</keyword>
<evidence type="ECO:0000256" key="5">
    <source>
        <dbReference type="ARBA" id="ARBA00011895"/>
    </source>
</evidence>
<dbReference type="Pfam" id="PF00156">
    <property type="entry name" value="Pribosyltran"/>
    <property type="match status" value="1"/>
</dbReference>
<sequence>MKSKNKENLKLVISKEEIYQKIKELAQKIDEDYKNTPVIFIGTLKGAFIFLADLVRNIKNPNVQIDFVRVKSYGMSDTSSEEVEITKEFELPLEGKNVILVEDIVDTGITLKFLYDYIKSFNPKSIKICALIDKKERRKIEVPIDYVGFEIEKGFLVGYGLDFAEKFRHLPEINEVIKDE</sequence>
<dbReference type="GO" id="GO:0000166">
    <property type="term" value="F:nucleotide binding"/>
    <property type="evidence" value="ECO:0007669"/>
    <property type="project" value="UniProtKB-KW"/>
</dbReference>
<keyword evidence="9 15" id="KW-0479">Metal-binding</keyword>